<gene>
    <name evidence="3" type="ORF">GFH48_38910</name>
</gene>
<dbReference type="Gene3D" id="2.130.10.10">
    <property type="entry name" value="YVTN repeat-like/Quinoprotein amine dehydrogenase"/>
    <property type="match status" value="2"/>
</dbReference>
<feature type="region of interest" description="Disordered" evidence="2">
    <location>
        <begin position="248"/>
        <end position="268"/>
    </location>
</feature>
<dbReference type="SMART" id="SM00320">
    <property type="entry name" value="WD40"/>
    <property type="match status" value="5"/>
</dbReference>
<evidence type="ECO:0008006" key="5">
    <source>
        <dbReference type="Google" id="ProtNLM"/>
    </source>
</evidence>
<dbReference type="RefSeq" id="WP_153292621.1">
    <property type="nucleotide sequence ID" value="NZ_CP045643.1"/>
</dbReference>
<evidence type="ECO:0000313" key="3">
    <source>
        <dbReference type="EMBL" id="QFZ78446.1"/>
    </source>
</evidence>
<dbReference type="SUPFAM" id="SSF50998">
    <property type="entry name" value="Quinoprotein alcohol dehydrogenase-like"/>
    <property type="match status" value="1"/>
</dbReference>
<dbReference type="Pfam" id="PF00400">
    <property type="entry name" value="WD40"/>
    <property type="match status" value="1"/>
</dbReference>
<proteinExistence type="predicted"/>
<dbReference type="PANTHER" id="PTHR19879:SF9">
    <property type="entry name" value="TRANSCRIPTION INITIATION FACTOR TFIID SUBUNIT 5"/>
    <property type="match status" value="1"/>
</dbReference>
<dbReference type="PANTHER" id="PTHR19879">
    <property type="entry name" value="TRANSCRIPTION INITIATION FACTOR TFIID"/>
    <property type="match status" value="1"/>
</dbReference>
<protein>
    <recommendedName>
        <fullName evidence="5">WD40 repeat domain-containing protein</fullName>
    </recommendedName>
</protein>
<organism evidence="3 4">
    <name type="scientific">Streptomyces fagopyri</name>
    <dbReference type="NCBI Taxonomy" id="2662397"/>
    <lineage>
        <taxon>Bacteria</taxon>
        <taxon>Bacillati</taxon>
        <taxon>Actinomycetota</taxon>
        <taxon>Actinomycetes</taxon>
        <taxon>Kitasatosporales</taxon>
        <taxon>Streptomycetaceae</taxon>
        <taxon>Streptomyces</taxon>
    </lineage>
</organism>
<accession>A0A5Q0LPR3</accession>
<name>A0A5Q0LPR3_9ACTN</name>
<dbReference type="PROSITE" id="PS50082">
    <property type="entry name" value="WD_REPEATS_2"/>
    <property type="match status" value="2"/>
</dbReference>
<dbReference type="InterPro" id="IPR001680">
    <property type="entry name" value="WD40_rpt"/>
</dbReference>
<evidence type="ECO:0000256" key="1">
    <source>
        <dbReference type="PROSITE-ProRule" id="PRU00221"/>
    </source>
</evidence>
<evidence type="ECO:0000313" key="4">
    <source>
        <dbReference type="Proteomes" id="UP000326179"/>
    </source>
</evidence>
<evidence type="ECO:0000256" key="2">
    <source>
        <dbReference type="SAM" id="MobiDB-lite"/>
    </source>
</evidence>
<sequence length="557" mass="61398">MARTPWGRRRLDRRLREHWQRATGHKDWGDDRIGTLLEGLGLSYPSDLEVRRLAAIPPGVELRATEVEEAWNQPDSPFRHVHITLGLLESLNRVGLVHITKDDDGGRWLTVPEGLHERLRSRWSAGEEADWHEQLVHNAFLLLKPGDPWWSLPAGAGYWWRHLVWHLRYCDPAQAAALVTFPGWQIAKIQRLGAQSLLADLALVDSPESRETASVINEVMGAEEHGSQLDPGKRAELLRALSPGPVPLPRADAGHHAGQQKSAVAGQPGGRQLSAVRGVLQLPRSTFGFALSPDGTWLVAVGDGGLVNVYDVETQDLRRVIRSPYDRLYDCAVSPDGSFIMTSAVGEKAQAWDAVSGEERLPFKVGTVGESVYGPDGMWVAYNSFTGSFVDPLTNERRGTKPTSKGMSHLALAADGSTLATRGRDSQVLLWDPRSGRLLAKLPDQPHSVHRIGLAGDGSWIAVGGPYDLRVLELPGNRERFTLEQNGTRFATTENWLAVPAARHVQIRSTRTGELLDTLEAHTDVVLDCRTSPDREHLMTFDRSGTLIVWDAAAIVP</sequence>
<feature type="repeat" description="WD" evidence="1">
    <location>
        <begin position="400"/>
        <end position="441"/>
    </location>
</feature>
<keyword evidence="4" id="KW-1185">Reference proteome</keyword>
<dbReference type="Proteomes" id="UP000326179">
    <property type="component" value="Chromosome"/>
</dbReference>
<dbReference type="InterPro" id="IPR015943">
    <property type="entry name" value="WD40/YVTN_repeat-like_dom_sf"/>
</dbReference>
<dbReference type="KEGG" id="sfy:GFH48_38910"/>
<feature type="repeat" description="WD" evidence="1">
    <location>
        <begin position="519"/>
        <end position="551"/>
    </location>
</feature>
<dbReference type="AlphaFoldDB" id="A0A5Q0LPR3"/>
<reference evidence="3 4" key="1">
    <citation type="submission" date="2019-10" db="EMBL/GenBank/DDBJ databases">
        <title>A novel species.</title>
        <authorList>
            <person name="Gao J."/>
        </authorList>
    </citation>
    <scope>NUCLEOTIDE SEQUENCE [LARGE SCALE GENOMIC DNA]</scope>
    <source>
        <strain evidence="3 4">QMT-28</strain>
    </source>
</reference>
<dbReference type="InterPro" id="IPR011047">
    <property type="entry name" value="Quinoprotein_ADH-like_sf"/>
</dbReference>
<dbReference type="EMBL" id="CP045643">
    <property type="protein sequence ID" value="QFZ78446.1"/>
    <property type="molecule type" value="Genomic_DNA"/>
</dbReference>
<dbReference type="PROSITE" id="PS50294">
    <property type="entry name" value="WD_REPEATS_REGION"/>
    <property type="match status" value="1"/>
</dbReference>
<keyword evidence="1" id="KW-0853">WD repeat</keyword>